<dbReference type="Gene3D" id="1.20.930.80">
    <property type="match status" value="1"/>
</dbReference>
<reference evidence="12" key="1">
    <citation type="journal article" date="2012" name="Nat. Genet.">
        <title>Whole-genome sequence of Schistosoma haematobium.</title>
        <authorList>
            <person name="Young N.D."/>
            <person name="Jex A.R."/>
            <person name="Li B."/>
            <person name="Liu S."/>
            <person name="Yang L."/>
            <person name="Xiong Z."/>
            <person name="Li Y."/>
            <person name="Cantacessi C."/>
            <person name="Hall R.S."/>
            <person name="Xu X."/>
            <person name="Chen F."/>
            <person name="Wu X."/>
            <person name="Zerlotini A."/>
            <person name="Oliveira G."/>
            <person name="Hofmann A."/>
            <person name="Zhang G."/>
            <person name="Fang X."/>
            <person name="Kang Y."/>
            <person name="Campbell B.E."/>
            <person name="Loukas A."/>
            <person name="Ranganathan S."/>
            <person name="Rollinson D."/>
            <person name="Rinaldi G."/>
            <person name="Brindley P.J."/>
            <person name="Yang H."/>
            <person name="Wang J."/>
            <person name="Wang J."/>
            <person name="Gasser R.B."/>
        </authorList>
    </citation>
    <scope>NUCLEOTIDE SEQUENCE</scope>
</reference>
<dbReference type="GO" id="GO:0006269">
    <property type="term" value="P:DNA replication, synthesis of primer"/>
    <property type="evidence" value="ECO:0007669"/>
    <property type="project" value="UniProtKB-KW"/>
</dbReference>
<dbReference type="Pfam" id="PF04104">
    <property type="entry name" value="DNA_primase_lrg"/>
    <property type="match status" value="1"/>
</dbReference>
<evidence type="ECO:0000256" key="7">
    <source>
        <dbReference type="ARBA" id="ARBA00022723"/>
    </source>
</evidence>
<dbReference type="GO" id="GO:0046872">
    <property type="term" value="F:metal ion binding"/>
    <property type="evidence" value="ECO:0007669"/>
    <property type="project" value="UniProtKB-KW"/>
</dbReference>
<dbReference type="GO" id="GO:0005658">
    <property type="term" value="C:alpha DNA polymerase:primase complex"/>
    <property type="evidence" value="ECO:0007669"/>
    <property type="project" value="UniProtKB-ARBA"/>
</dbReference>
<evidence type="ECO:0000256" key="8">
    <source>
        <dbReference type="ARBA" id="ARBA00023004"/>
    </source>
</evidence>
<dbReference type="GO" id="GO:0006270">
    <property type="term" value="P:DNA replication initiation"/>
    <property type="evidence" value="ECO:0007669"/>
    <property type="project" value="TreeGrafter"/>
</dbReference>
<dbReference type="InterPro" id="IPR007238">
    <property type="entry name" value="DNA_primase_lsu_euk/arc"/>
</dbReference>
<evidence type="ECO:0000256" key="5">
    <source>
        <dbReference type="ARBA" id="ARBA00022515"/>
    </source>
</evidence>
<dbReference type="InterPro" id="IPR058560">
    <property type="entry name" value="DNA_primase_C"/>
</dbReference>
<keyword evidence="5" id="KW-0639">Primosome</keyword>
<dbReference type="InterPro" id="IPR016558">
    <property type="entry name" value="DNA_primase_lsu_euk"/>
</dbReference>
<dbReference type="EMBL" id="AMPZ03000002">
    <property type="protein sequence ID" value="KAH9591010.1"/>
    <property type="molecule type" value="Genomic_DNA"/>
</dbReference>
<dbReference type="KEGG" id="shx:MS3_00003459"/>
<keyword evidence="7" id="KW-0479">Metal-binding</keyword>
<keyword evidence="9" id="KW-0411">Iron-sulfur</keyword>
<evidence type="ECO:0000259" key="11">
    <source>
        <dbReference type="Pfam" id="PF04104"/>
    </source>
</evidence>
<evidence type="ECO:0000256" key="9">
    <source>
        <dbReference type="ARBA" id="ARBA00023014"/>
    </source>
</evidence>
<dbReference type="AlphaFoldDB" id="A0A6A5DEN6"/>
<accession>A0A6A5DEN6</accession>
<keyword evidence="6" id="KW-0235">DNA replication</keyword>
<evidence type="ECO:0000256" key="1">
    <source>
        <dbReference type="ARBA" id="ARBA00001966"/>
    </source>
</evidence>
<name>A0A6A5DEN6_SCHHA</name>
<dbReference type="GO" id="GO:0003677">
    <property type="term" value="F:DNA binding"/>
    <property type="evidence" value="ECO:0007669"/>
    <property type="project" value="UniProtKB-KW"/>
</dbReference>
<keyword evidence="4" id="KW-0004">4Fe-4S</keyword>
<evidence type="ECO:0000256" key="2">
    <source>
        <dbReference type="ARBA" id="ARBA00010564"/>
    </source>
</evidence>
<dbReference type="PANTHER" id="PTHR10537">
    <property type="entry name" value="DNA PRIMASE LARGE SUBUNIT"/>
    <property type="match status" value="1"/>
</dbReference>
<protein>
    <recommendedName>
        <fullName evidence="3">DNA primase large subunit</fullName>
    </recommendedName>
</protein>
<evidence type="ECO:0000256" key="6">
    <source>
        <dbReference type="ARBA" id="ARBA00022705"/>
    </source>
</evidence>
<dbReference type="GeneID" id="24594648"/>
<proteinExistence type="inferred from homology"/>
<comment type="similarity">
    <text evidence="2">Belongs to the eukaryotic-type primase large subunit family.</text>
</comment>
<reference evidence="12" key="3">
    <citation type="submission" date="2021-06" db="EMBL/GenBank/DDBJ databases">
        <title>Chromosome-level genome assembly for S. haematobium.</title>
        <authorList>
            <person name="Stroehlein A.J."/>
        </authorList>
    </citation>
    <scope>NUCLEOTIDE SEQUENCE</scope>
</reference>
<feature type="domain" description="DNA primase large subunit C-terminal" evidence="11">
    <location>
        <begin position="320"/>
        <end position="403"/>
    </location>
</feature>
<comment type="cofactor">
    <cofactor evidence="1">
        <name>[4Fe-4S] cluster</name>
        <dbReference type="ChEBI" id="CHEBI:49883"/>
    </cofactor>
</comment>
<evidence type="ECO:0000256" key="4">
    <source>
        <dbReference type="ARBA" id="ARBA00022485"/>
    </source>
</evidence>
<dbReference type="CTD" id="24594648"/>
<dbReference type="RefSeq" id="XP_035587653.1">
    <property type="nucleotide sequence ID" value="XM_035733765.2"/>
</dbReference>
<sequence>MEFKSPAVTKHKLIRLQFYSCPPSDIIELNELEDYAVHRIRVLKCVEAVGQDCIRGTKDYDDKMVTELTKISGFGKIFTSSSSSLKNAQEDIHKDIVSHFILQVAYCRSEDLRRWFVQQEVDLFRFRFLNERNNSAFGSEVISRFLHENHLHFTLMSDSERTNLLNHLIAGTATAGIDHNTTAFYKVHFTEVPDLIRSRRVFVQGGYAFVPEPDLVSLVVSCFRTSLSRNLAHLGLTLCSRIACEENRVLPLLSSLSNRYLGEDYSTKAPVTGLVKADDIDGFSRQPGLFPPCMAQLHEALKIHHHLRHSGRMQYCLFLKIVSGSAPGAGDYHGCPFRHMDPELLRQRLLSGGRLSLDIVETIVQRAKERLYHLSCREYLRGMLKLSVDDISGITIHHPNQYFEEARKIIQGNKNNPTVDKIHVKKVKLYNGDDDDRLLQAIDISDASFTSSNEVMTA</sequence>
<gene>
    <name evidence="12" type="primary">PRIM2_1</name>
    <name evidence="12" type="ORF">MS3_00003459</name>
</gene>
<comment type="caution">
    <text evidence="12">The sequence shown here is derived from an EMBL/GenBank/DDBJ whole genome shotgun (WGS) entry which is preliminary data.</text>
</comment>
<organism evidence="12 13">
    <name type="scientific">Schistosoma haematobium</name>
    <name type="common">Blood fluke</name>
    <dbReference type="NCBI Taxonomy" id="6185"/>
    <lineage>
        <taxon>Eukaryota</taxon>
        <taxon>Metazoa</taxon>
        <taxon>Spiralia</taxon>
        <taxon>Lophotrochozoa</taxon>
        <taxon>Platyhelminthes</taxon>
        <taxon>Trematoda</taxon>
        <taxon>Digenea</taxon>
        <taxon>Strigeidida</taxon>
        <taxon>Schistosomatoidea</taxon>
        <taxon>Schistosomatidae</taxon>
        <taxon>Schistosoma</taxon>
    </lineage>
</organism>
<reference evidence="12" key="4">
    <citation type="journal article" date="2022" name="PLoS Pathog.">
        <title>Chromosome-level genome of Schistosoma haematobium underpins genome-wide explorations of molecular variation.</title>
        <authorList>
            <person name="Stroehlein A.J."/>
            <person name="Korhonen P.K."/>
            <person name="Lee V.V."/>
            <person name="Ralph S.A."/>
            <person name="Mentink-Kane M."/>
            <person name="You H."/>
            <person name="McManus D.P."/>
            <person name="Tchuente L.T."/>
            <person name="Stothard J.R."/>
            <person name="Kaur P."/>
            <person name="Dudchenko O."/>
            <person name="Aiden E.L."/>
            <person name="Yang B."/>
            <person name="Yang H."/>
            <person name="Emery A.M."/>
            <person name="Webster B.L."/>
            <person name="Brindley P.J."/>
            <person name="Rollinson D."/>
            <person name="Chang B.C.H."/>
            <person name="Gasser R.B."/>
            <person name="Young N.D."/>
        </authorList>
    </citation>
    <scope>NUCLEOTIDE SEQUENCE</scope>
</reference>
<dbReference type="PANTHER" id="PTHR10537:SF3">
    <property type="entry name" value="DNA PRIMASE LARGE SUBUNIT"/>
    <property type="match status" value="1"/>
</dbReference>
<dbReference type="CDD" id="cd07322">
    <property type="entry name" value="PriL_PriS_Eukaryotic"/>
    <property type="match status" value="1"/>
</dbReference>
<keyword evidence="8" id="KW-0408">Iron</keyword>
<keyword evidence="10" id="KW-0238">DNA-binding</keyword>
<keyword evidence="13" id="KW-1185">Reference proteome</keyword>
<reference evidence="12" key="2">
    <citation type="journal article" date="2019" name="Gigascience">
        <title>High-quality Schistosoma haematobium genome achieved by single-molecule and long-range sequencing.</title>
        <authorList>
            <person name="Stroehlein A.J."/>
            <person name="Korhonen P.K."/>
            <person name="Chong T.M."/>
            <person name="Lim Y.L."/>
            <person name="Chan K.G."/>
            <person name="Webster B."/>
            <person name="Rollinson D."/>
            <person name="Brindley P.J."/>
            <person name="Gasser R.B."/>
            <person name="Young N.D."/>
        </authorList>
    </citation>
    <scope>NUCLEOTIDE SEQUENCE</scope>
</reference>
<dbReference type="Pfam" id="PF26466">
    <property type="entry name" value="DNA_primase_lrg_N"/>
    <property type="match status" value="1"/>
</dbReference>
<dbReference type="GO" id="GO:0051539">
    <property type="term" value="F:4 iron, 4 sulfur cluster binding"/>
    <property type="evidence" value="ECO:0007669"/>
    <property type="project" value="UniProtKB-KW"/>
</dbReference>
<dbReference type="Proteomes" id="UP000471633">
    <property type="component" value="Unassembled WGS sequence"/>
</dbReference>
<evidence type="ECO:0000256" key="10">
    <source>
        <dbReference type="ARBA" id="ARBA00023125"/>
    </source>
</evidence>
<evidence type="ECO:0000313" key="12">
    <source>
        <dbReference type="EMBL" id="KAH9591010.1"/>
    </source>
</evidence>
<evidence type="ECO:0000313" key="13">
    <source>
        <dbReference type="Proteomes" id="UP000471633"/>
    </source>
</evidence>
<evidence type="ECO:0000256" key="3">
    <source>
        <dbReference type="ARBA" id="ARBA00019038"/>
    </source>
</evidence>